<evidence type="ECO:0000313" key="1">
    <source>
        <dbReference type="EMBL" id="MEQ2397080.1"/>
    </source>
</evidence>
<sequence length="395" mass="45137">MKDKNKRISVDVIPKRLFANSEDWTGIYVSRSAVLPLLREKTVGTQAGVIEKTERLNSNSWLIRLNRSISNRYEINSSTILSSWRRLAKAHSGMGSLLRVMRKAQAIDPLSMRVEMAESMDDIQSYFAHPLLGVPIEEQEPLVSPATLTMRGTSGSEVTFCKYDNFYTAANEYEKGNLDALTGVGVPTTYWSEFTNTVNNCMFDTTLHVAIAVPSEYYSLADRIMNLPFSQLEEQTKGQFSATSYPSQEIRNNFEKEFTITYPDFPPNKEICAWLSKQLAEKYDIQLRCKEISYTDYLNNEMQDERVLRFMIETDPWAGPESILSLTFPRSNDNLNTTNPSHSKMETQSSFNVERAHVEGVVRIGRLRGLKITHLIHVGETRTGWIGWDDDLFYL</sequence>
<keyword evidence="2" id="KW-1185">Reference proteome</keyword>
<evidence type="ECO:0000313" key="2">
    <source>
        <dbReference type="Proteomes" id="UP001462554"/>
    </source>
</evidence>
<dbReference type="RefSeq" id="WP_278668997.1">
    <property type="nucleotide sequence ID" value="NZ_JBBMFR010000004.1"/>
</dbReference>
<gene>
    <name evidence="1" type="ORF">WMO36_04240</name>
</gene>
<proteinExistence type="predicted"/>
<dbReference type="SUPFAM" id="SSF53850">
    <property type="entry name" value="Periplasmic binding protein-like II"/>
    <property type="match status" value="1"/>
</dbReference>
<name>A0ABV1C8S7_9BIFI</name>
<organism evidence="1 2">
    <name type="scientific">Bifidobacterium hominis</name>
    <dbReference type="NCBI Taxonomy" id="3133177"/>
    <lineage>
        <taxon>Bacteria</taxon>
        <taxon>Bacillati</taxon>
        <taxon>Actinomycetota</taxon>
        <taxon>Actinomycetes</taxon>
        <taxon>Bifidobacteriales</taxon>
        <taxon>Bifidobacteriaceae</taxon>
        <taxon>Bifidobacterium</taxon>
    </lineage>
</organism>
<comment type="caution">
    <text evidence="1">The sequence shown here is derived from an EMBL/GenBank/DDBJ whole genome shotgun (WGS) entry which is preliminary data.</text>
</comment>
<reference evidence="1 2" key="1">
    <citation type="submission" date="2024-03" db="EMBL/GenBank/DDBJ databases">
        <title>Human intestinal bacterial collection.</title>
        <authorList>
            <person name="Pauvert C."/>
            <person name="Hitch T.C.A."/>
            <person name="Clavel T."/>
        </authorList>
    </citation>
    <scope>NUCLEOTIDE SEQUENCE [LARGE SCALE GENOMIC DNA]</scope>
    <source>
        <strain evidence="1 2">CLA-AA-H311</strain>
    </source>
</reference>
<dbReference type="EMBL" id="JBBMFR010000004">
    <property type="protein sequence ID" value="MEQ2397080.1"/>
    <property type="molecule type" value="Genomic_DNA"/>
</dbReference>
<protein>
    <submittedName>
        <fullName evidence="1">Uncharacterized protein</fullName>
    </submittedName>
</protein>
<dbReference type="Proteomes" id="UP001462554">
    <property type="component" value="Unassembled WGS sequence"/>
</dbReference>
<accession>A0ABV1C8S7</accession>